<evidence type="ECO:0000313" key="1">
    <source>
        <dbReference type="EMBL" id="EJK61993.1"/>
    </source>
</evidence>
<dbReference type="Proteomes" id="UP000266841">
    <property type="component" value="Unassembled WGS sequence"/>
</dbReference>
<reference evidence="1 2" key="1">
    <citation type="journal article" date="2012" name="Genome Biol.">
        <title>Genome and low-iron response of an oceanic diatom adapted to chronic iron limitation.</title>
        <authorList>
            <person name="Lommer M."/>
            <person name="Specht M."/>
            <person name="Roy A.S."/>
            <person name="Kraemer L."/>
            <person name="Andreson R."/>
            <person name="Gutowska M.A."/>
            <person name="Wolf J."/>
            <person name="Bergner S.V."/>
            <person name="Schilhabel M.B."/>
            <person name="Klostermeier U.C."/>
            <person name="Beiko R.G."/>
            <person name="Rosenstiel P."/>
            <person name="Hippler M."/>
            <person name="Laroche J."/>
        </authorList>
    </citation>
    <scope>NUCLEOTIDE SEQUENCE [LARGE SCALE GENOMIC DNA]</scope>
    <source>
        <strain evidence="1 2">CCMP1005</strain>
    </source>
</reference>
<accession>K0S770</accession>
<sequence length="158" mass="18193">MLVGEFAQYNSGLSVHDANNDCAFHFEIAEALKDLPGFEAVKEIAPSKKEMVRRQKRAQKERRKSGELNLPEDYIRERTDDAVRTILIEFIPRLSADAGRDYMELQSTLTAKIVPITKQYLRKYPQYDSYATIKDLTSRRDFLVEMSKVVAEVMNDAL</sequence>
<comment type="caution">
    <text evidence="1">The sequence shown here is derived from an EMBL/GenBank/DDBJ whole genome shotgun (WGS) entry which is preliminary data.</text>
</comment>
<protein>
    <submittedName>
        <fullName evidence="1">Uncharacterized protein</fullName>
    </submittedName>
</protein>
<keyword evidence="2" id="KW-1185">Reference proteome</keyword>
<dbReference type="EMBL" id="AGNL01019217">
    <property type="protein sequence ID" value="EJK61993.1"/>
    <property type="molecule type" value="Genomic_DNA"/>
</dbReference>
<dbReference type="AlphaFoldDB" id="K0S770"/>
<gene>
    <name evidence="1" type="ORF">THAOC_17418</name>
</gene>
<name>K0S770_THAOC</name>
<organism evidence="1 2">
    <name type="scientific">Thalassiosira oceanica</name>
    <name type="common">Marine diatom</name>
    <dbReference type="NCBI Taxonomy" id="159749"/>
    <lineage>
        <taxon>Eukaryota</taxon>
        <taxon>Sar</taxon>
        <taxon>Stramenopiles</taxon>
        <taxon>Ochrophyta</taxon>
        <taxon>Bacillariophyta</taxon>
        <taxon>Coscinodiscophyceae</taxon>
        <taxon>Thalassiosirophycidae</taxon>
        <taxon>Thalassiosirales</taxon>
        <taxon>Thalassiosiraceae</taxon>
        <taxon>Thalassiosira</taxon>
    </lineage>
</organism>
<evidence type="ECO:0000313" key="2">
    <source>
        <dbReference type="Proteomes" id="UP000266841"/>
    </source>
</evidence>
<proteinExistence type="predicted"/>